<accession>A0A0F9LQ11</accession>
<gene>
    <name evidence="1" type="ORF">LCGC14_1188090</name>
</gene>
<dbReference type="AlphaFoldDB" id="A0A0F9LQ11"/>
<evidence type="ECO:0000313" key="1">
    <source>
        <dbReference type="EMBL" id="KKM95438.1"/>
    </source>
</evidence>
<sequence length="80" mass="9283">MSLAMREWLHEEALDDYVRGYCPNVDELTEHTREPRSWRCGCCGWEGMPKRTHNSGGATNFNYCPRCKNSIYLSEIEHGS</sequence>
<protein>
    <submittedName>
        <fullName evidence="1">Uncharacterized protein</fullName>
    </submittedName>
</protein>
<organism evidence="1">
    <name type="scientific">marine sediment metagenome</name>
    <dbReference type="NCBI Taxonomy" id="412755"/>
    <lineage>
        <taxon>unclassified sequences</taxon>
        <taxon>metagenomes</taxon>
        <taxon>ecological metagenomes</taxon>
    </lineage>
</organism>
<comment type="caution">
    <text evidence="1">The sequence shown here is derived from an EMBL/GenBank/DDBJ whole genome shotgun (WGS) entry which is preliminary data.</text>
</comment>
<proteinExistence type="predicted"/>
<reference evidence="1" key="1">
    <citation type="journal article" date="2015" name="Nature">
        <title>Complex archaea that bridge the gap between prokaryotes and eukaryotes.</title>
        <authorList>
            <person name="Spang A."/>
            <person name="Saw J.H."/>
            <person name="Jorgensen S.L."/>
            <person name="Zaremba-Niedzwiedzka K."/>
            <person name="Martijn J."/>
            <person name="Lind A.E."/>
            <person name="van Eijk R."/>
            <person name="Schleper C."/>
            <person name="Guy L."/>
            <person name="Ettema T.J."/>
        </authorList>
    </citation>
    <scope>NUCLEOTIDE SEQUENCE</scope>
</reference>
<dbReference type="EMBL" id="LAZR01006007">
    <property type="protein sequence ID" value="KKM95438.1"/>
    <property type="molecule type" value="Genomic_DNA"/>
</dbReference>
<name>A0A0F9LQ11_9ZZZZ</name>